<feature type="transmembrane region" description="Helical" evidence="1">
    <location>
        <begin position="12"/>
        <end position="32"/>
    </location>
</feature>
<dbReference type="Proteomes" id="UP000475862">
    <property type="component" value="Unassembled WGS sequence"/>
</dbReference>
<proteinExistence type="predicted"/>
<protein>
    <submittedName>
        <fullName evidence="2">Uncharacterized protein</fullName>
    </submittedName>
</protein>
<evidence type="ECO:0000256" key="1">
    <source>
        <dbReference type="SAM" id="Phobius"/>
    </source>
</evidence>
<gene>
    <name evidence="2" type="ORF">AGLY_014418</name>
</gene>
<reference evidence="2 3" key="1">
    <citation type="submission" date="2019-08" db="EMBL/GenBank/DDBJ databases">
        <title>The genome of the soybean aphid Biotype 1, its phylome, world population structure and adaptation to the North American continent.</title>
        <authorList>
            <person name="Giordano R."/>
            <person name="Donthu R.K."/>
            <person name="Hernandez A.G."/>
            <person name="Wright C.L."/>
            <person name="Zimin A.V."/>
        </authorList>
    </citation>
    <scope>NUCLEOTIDE SEQUENCE [LARGE SCALE GENOMIC DNA]</scope>
    <source>
        <tissue evidence="2">Whole aphids</tissue>
    </source>
</reference>
<evidence type="ECO:0000313" key="3">
    <source>
        <dbReference type="Proteomes" id="UP000475862"/>
    </source>
</evidence>
<feature type="transmembrane region" description="Helical" evidence="1">
    <location>
        <begin position="44"/>
        <end position="65"/>
    </location>
</feature>
<keyword evidence="1" id="KW-0472">Membrane</keyword>
<comment type="caution">
    <text evidence="2">The sequence shown here is derived from an EMBL/GenBank/DDBJ whole genome shotgun (WGS) entry which is preliminary data.</text>
</comment>
<accession>A0A6G0T4Q2</accession>
<sequence>MSHANLSSSSDSSPAIGDPMASVVIILWLVFFDSGSTLFSKFDVFIFLGISLFFELLLLADLFIIKNSILIRINFLTKFIDIINIINLFKAIRCQLIYMGSGRFGNSNKSVSAPLFKRPTVLEITSSSDNAFSAFITVFKAACSNMFFNNFSLVFPVDFLARIPILSTLFSSFSTGIGFPADSNNFHKPWTPIYG</sequence>
<evidence type="ECO:0000313" key="2">
    <source>
        <dbReference type="EMBL" id="KAE9525174.1"/>
    </source>
</evidence>
<keyword evidence="1" id="KW-1133">Transmembrane helix</keyword>
<dbReference type="EMBL" id="VYZN01000063">
    <property type="protein sequence ID" value="KAE9525174.1"/>
    <property type="molecule type" value="Genomic_DNA"/>
</dbReference>
<keyword evidence="3" id="KW-1185">Reference proteome</keyword>
<dbReference type="AlphaFoldDB" id="A0A6G0T4Q2"/>
<organism evidence="2 3">
    <name type="scientific">Aphis glycines</name>
    <name type="common">Soybean aphid</name>
    <dbReference type="NCBI Taxonomy" id="307491"/>
    <lineage>
        <taxon>Eukaryota</taxon>
        <taxon>Metazoa</taxon>
        <taxon>Ecdysozoa</taxon>
        <taxon>Arthropoda</taxon>
        <taxon>Hexapoda</taxon>
        <taxon>Insecta</taxon>
        <taxon>Pterygota</taxon>
        <taxon>Neoptera</taxon>
        <taxon>Paraneoptera</taxon>
        <taxon>Hemiptera</taxon>
        <taxon>Sternorrhyncha</taxon>
        <taxon>Aphidomorpha</taxon>
        <taxon>Aphidoidea</taxon>
        <taxon>Aphididae</taxon>
        <taxon>Aphidini</taxon>
        <taxon>Aphis</taxon>
        <taxon>Aphis</taxon>
    </lineage>
</organism>
<keyword evidence="1" id="KW-0812">Transmembrane</keyword>
<name>A0A6G0T4Q2_APHGL</name>